<reference evidence="3 4" key="1">
    <citation type="journal article" date="2019" name="J Genomics">
        <title>The Draft Genome of a Hydrogen-producing Cyanobacterium, Arthrospira platensis NIES-46.</title>
        <authorList>
            <person name="Suzuki S."/>
            <person name="Yamaguchi H."/>
            <person name="Kawachi M."/>
        </authorList>
    </citation>
    <scope>NUCLEOTIDE SEQUENCE [LARGE SCALE GENOMIC DNA]</scope>
    <source>
        <strain evidence="3 4">NIES-46</strain>
    </source>
</reference>
<comment type="caution">
    <text evidence="3">The sequence shown here is derived from an EMBL/GenBank/DDBJ whole genome shotgun (WGS) entry which is preliminary data.</text>
</comment>
<keyword evidence="4" id="KW-1185">Reference proteome</keyword>
<accession>A0A5M3T7Q5</accession>
<dbReference type="GeneID" id="301684372"/>
<dbReference type="NCBIfam" id="TIGR04376">
    <property type="entry name" value="TIGR04376 family protein"/>
    <property type="match status" value="1"/>
</dbReference>
<feature type="coiled-coil region" evidence="1">
    <location>
        <begin position="27"/>
        <end position="54"/>
    </location>
</feature>
<evidence type="ECO:0000313" key="4">
    <source>
        <dbReference type="Proteomes" id="UP000326169"/>
    </source>
</evidence>
<keyword evidence="1" id="KW-0175">Coiled coil</keyword>
<feature type="region of interest" description="Disordered" evidence="2">
    <location>
        <begin position="131"/>
        <end position="172"/>
    </location>
</feature>
<dbReference type="Proteomes" id="UP000326169">
    <property type="component" value="Unassembled WGS sequence"/>
</dbReference>
<sequence>MGLFEDFSRFLETRLEEFLRDHPDLELQALEEQLRQQEEDTLRLIADLQREEKKCTEEILAIAQDIQKWHKWVAKAQAANRPDLAEAAQEREASLLRQGNQRWGQMQGVKNRIEKSKELYRQIQQRRKEVKIKQQESAANRTKTTQTKSWETQGWNQGNDYTRFQATPDPLEQQFRQWEMDDELEQLKRNMRQ</sequence>
<dbReference type="EMBL" id="BIMW01000136">
    <property type="protein sequence ID" value="GCE95524.1"/>
    <property type="molecule type" value="Genomic_DNA"/>
</dbReference>
<gene>
    <name evidence="3" type="ORF">NIES46_35900</name>
</gene>
<name>A0A5M3T7Q5_LIMPL</name>
<feature type="compositionally biased region" description="Polar residues" evidence="2">
    <location>
        <begin position="135"/>
        <end position="165"/>
    </location>
</feature>
<evidence type="ECO:0008006" key="5">
    <source>
        <dbReference type="Google" id="ProtNLM"/>
    </source>
</evidence>
<evidence type="ECO:0000256" key="1">
    <source>
        <dbReference type="SAM" id="Coils"/>
    </source>
</evidence>
<dbReference type="InterPro" id="IPR030816">
    <property type="entry name" value="CHP04376"/>
</dbReference>
<evidence type="ECO:0000313" key="3">
    <source>
        <dbReference type="EMBL" id="GCE95524.1"/>
    </source>
</evidence>
<protein>
    <recommendedName>
        <fullName evidence="5">TIGR04376 family protein</fullName>
    </recommendedName>
</protein>
<dbReference type="RefSeq" id="WP_006616653.1">
    <property type="nucleotide sequence ID" value="NZ_BIMW01000136.1"/>
</dbReference>
<organism evidence="3 4">
    <name type="scientific">Limnospira platensis NIES-46</name>
    <dbReference type="NCBI Taxonomy" id="1236695"/>
    <lineage>
        <taxon>Bacteria</taxon>
        <taxon>Bacillati</taxon>
        <taxon>Cyanobacteriota</taxon>
        <taxon>Cyanophyceae</taxon>
        <taxon>Oscillatoriophycideae</taxon>
        <taxon>Oscillatoriales</taxon>
        <taxon>Sirenicapillariaceae</taxon>
        <taxon>Limnospira</taxon>
    </lineage>
</organism>
<proteinExistence type="predicted"/>
<evidence type="ECO:0000256" key="2">
    <source>
        <dbReference type="SAM" id="MobiDB-lite"/>
    </source>
</evidence>